<keyword evidence="6" id="KW-1185">Reference proteome</keyword>
<evidence type="ECO:0000256" key="1">
    <source>
        <dbReference type="ARBA" id="ARBA00005336"/>
    </source>
</evidence>
<dbReference type="InterPro" id="IPR001764">
    <property type="entry name" value="Glyco_hydro_3_N"/>
</dbReference>
<dbReference type="OrthoDB" id="9805821at2"/>
<dbReference type="InterPro" id="IPR026891">
    <property type="entry name" value="Fn3-like"/>
</dbReference>
<dbReference type="SMART" id="SM01217">
    <property type="entry name" value="Fn3_like"/>
    <property type="match status" value="1"/>
</dbReference>
<keyword evidence="2" id="KW-0732">Signal</keyword>
<dbReference type="GO" id="GO:0046556">
    <property type="term" value="F:alpha-L-arabinofuranosidase activity"/>
    <property type="evidence" value="ECO:0007669"/>
    <property type="project" value="TreeGrafter"/>
</dbReference>
<dbReference type="Pfam" id="PF14310">
    <property type="entry name" value="Fn3-like"/>
    <property type="match status" value="1"/>
</dbReference>
<protein>
    <submittedName>
        <fullName evidence="5">Beta-glucosidase</fullName>
    </submittedName>
</protein>
<gene>
    <name evidence="5" type="ORF">SAMN05444281_0855</name>
</gene>
<dbReference type="Gene3D" id="3.20.20.300">
    <property type="entry name" value="Glycoside hydrolase, family 3, N-terminal domain"/>
    <property type="match status" value="1"/>
</dbReference>
<dbReference type="InterPro" id="IPR017853">
    <property type="entry name" value="GH"/>
</dbReference>
<dbReference type="AlphaFoldDB" id="A0A1M5TUN3"/>
<feature type="domain" description="Fibronectin type III-like" evidence="4">
    <location>
        <begin position="665"/>
        <end position="734"/>
    </location>
</feature>
<dbReference type="PANTHER" id="PTHR42721">
    <property type="entry name" value="SUGAR HYDROLASE-RELATED"/>
    <property type="match status" value="1"/>
</dbReference>
<dbReference type="InterPro" id="IPR002772">
    <property type="entry name" value="Glyco_hydro_3_C"/>
</dbReference>
<dbReference type="PRINTS" id="PR00133">
    <property type="entry name" value="GLHYDRLASE3"/>
</dbReference>
<dbReference type="EMBL" id="FQXQ01000002">
    <property type="protein sequence ID" value="SHH54381.1"/>
    <property type="molecule type" value="Genomic_DNA"/>
</dbReference>
<dbReference type="SUPFAM" id="SSF51445">
    <property type="entry name" value="(Trans)glycosidases"/>
    <property type="match status" value="1"/>
</dbReference>
<name>A0A1M5TUN3_9FLAO</name>
<dbReference type="GO" id="GO:0009044">
    <property type="term" value="F:xylan 1,4-beta-xylosidase activity"/>
    <property type="evidence" value="ECO:0007669"/>
    <property type="project" value="InterPro"/>
</dbReference>
<keyword evidence="3" id="KW-0378">Hydrolase</keyword>
<sequence>MKKNIFKIFILCIGSILVSSCKTDSNKTEKDTKSDHVYTDSLLFKNPSKPIDARVEDLISRLTLEEKAAQMMNGTPEIKRLGIPAYDYWNEALHGVGRSCAATVFPQAIGLGATFDPDLAYRVSSAISDEARAIYNATSKKGYHKQYNGLTFWTPNINIFRDPRWGRGQETYGEDPYLTSILGVSFVKGLQGDHPNYLKTAACAKHFAVHSGPEKLRHEFNAEVNQKDLWETYLPAFKALVDANVESIMCAYNSTNGEPCCSNNYLIDDVLRNTWNFKGHVVSDCWALVDLYNQPNEGGHGRVQTAAEAAALAIKTGVNLNCGVTYESLSEAVKLGMITEKEIDEQLATLLKTRFKLGLFDPVGSNPYDNIPFEVVNSEKHRELSKEAAQKSIVLLKNNGILPLKNDLSKYFVTGPNAASIEILLGNYYGVNPNMVTILEGVSKAIEPTSQLQYRLGAMLNKPSINPINYATAHAGNSDVTIVVLGVSSQLEGEEGDSLDSDTAGDILSYSLPKNQIDYLKELRKTADKNPEDKKPIIAVITGGSAINLSEVQALADAVLFVWYPGEEGGTAVADILFGKVSPSGRLPITFPKSIDQLPAFDDYAMKGRTYKYMDVDPLYPFGFGLSYTTFNYNNIKASSSSISKKENVNVEVNITNTGKINADEVVQVYISDKKASVTVPNFKLIKTKRIHLKAEHSKKIVFELTPEDFEIIKNDGSSTIESGEFNIYIGGSSPMKRSVELGASTMAETIITVK</sequence>
<dbReference type="PROSITE" id="PS51257">
    <property type="entry name" value="PROKAR_LIPOPROTEIN"/>
    <property type="match status" value="1"/>
</dbReference>
<evidence type="ECO:0000313" key="5">
    <source>
        <dbReference type="EMBL" id="SHH54381.1"/>
    </source>
</evidence>
<dbReference type="SUPFAM" id="SSF52279">
    <property type="entry name" value="Beta-D-glucan exohydrolase, C-terminal domain"/>
    <property type="match status" value="1"/>
</dbReference>
<dbReference type="Gene3D" id="3.40.50.1700">
    <property type="entry name" value="Glycoside hydrolase family 3 C-terminal domain"/>
    <property type="match status" value="1"/>
</dbReference>
<evidence type="ECO:0000259" key="4">
    <source>
        <dbReference type="SMART" id="SM01217"/>
    </source>
</evidence>
<evidence type="ECO:0000256" key="3">
    <source>
        <dbReference type="ARBA" id="ARBA00022801"/>
    </source>
</evidence>
<dbReference type="STRING" id="1195760.SAMN05444281_0855"/>
<dbReference type="GO" id="GO:0045493">
    <property type="term" value="P:xylan catabolic process"/>
    <property type="evidence" value="ECO:0007669"/>
    <property type="project" value="InterPro"/>
</dbReference>
<dbReference type="Proteomes" id="UP000184109">
    <property type="component" value="Unassembled WGS sequence"/>
</dbReference>
<dbReference type="Pfam" id="PF00933">
    <property type="entry name" value="Glyco_hydro_3"/>
    <property type="match status" value="1"/>
</dbReference>
<dbReference type="PANTHER" id="PTHR42721:SF3">
    <property type="entry name" value="BETA-D-XYLOSIDASE 5-RELATED"/>
    <property type="match status" value="1"/>
</dbReference>
<comment type="similarity">
    <text evidence="1">Belongs to the glycosyl hydrolase 3 family.</text>
</comment>
<dbReference type="InterPro" id="IPR036962">
    <property type="entry name" value="Glyco_hydro_3_N_sf"/>
</dbReference>
<dbReference type="InterPro" id="IPR044993">
    <property type="entry name" value="BXL"/>
</dbReference>
<reference evidence="6" key="1">
    <citation type="submission" date="2016-11" db="EMBL/GenBank/DDBJ databases">
        <authorList>
            <person name="Varghese N."/>
            <person name="Submissions S."/>
        </authorList>
    </citation>
    <scope>NUCLEOTIDE SEQUENCE [LARGE SCALE GENOMIC DNA]</scope>
    <source>
        <strain evidence="6">DSM 100572</strain>
    </source>
</reference>
<dbReference type="InterPro" id="IPR036881">
    <property type="entry name" value="Glyco_hydro_3_C_sf"/>
</dbReference>
<dbReference type="InterPro" id="IPR013783">
    <property type="entry name" value="Ig-like_fold"/>
</dbReference>
<dbReference type="GO" id="GO:0031222">
    <property type="term" value="P:arabinan catabolic process"/>
    <property type="evidence" value="ECO:0007669"/>
    <property type="project" value="TreeGrafter"/>
</dbReference>
<evidence type="ECO:0000256" key="2">
    <source>
        <dbReference type="ARBA" id="ARBA00022729"/>
    </source>
</evidence>
<dbReference type="Pfam" id="PF01915">
    <property type="entry name" value="Glyco_hydro_3_C"/>
    <property type="match status" value="1"/>
</dbReference>
<proteinExistence type="inferred from homology"/>
<evidence type="ECO:0000313" key="6">
    <source>
        <dbReference type="Proteomes" id="UP000184109"/>
    </source>
</evidence>
<organism evidence="5 6">
    <name type="scientific">Wenyingzhuangia marina</name>
    <dbReference type="NCBI Taxonomy" id="1195760"/>
    <lineage>
        <taxon>Bacteria</taxon>
        <taxon>Pseudomonadati</taxon>
        <taxon>Bacteroidota</taxon>
        <taxon>Flavobacteriia</taxon>
        <taxon>Flavobacteriales</taxon>
        <taxon>Flavobacteriaceae</taxon>
        <taxon>Wenyingzhuangia</taxon>
    </lineage>
</organism>
<accession>A0A1M5TUN3</accession>
<dbReference type="Gene3D" id="2.60.40.10">
    <property type="entry name" value="Immunoglobulins"/>
    <property type="match status" value="1"/>
</dbReference>